<feature type="region of interest" description="Disordered" evidence="2">
    <location>
        <begin position="888"/>
        <end position="962"/>
    </location>
</feature>
<organism evidence="6 7">
    <name type="scientific">Mya arenaria</name>
    <name type="common">Soft-shell clam</name>
    <dbReference type="NCBI Taxonomy" id="6604"/>
    <lineage>
        <taxon>Eukaryota</taxon>
        <taxon>Metazoa</taxon>
        <taxon>Spiralia</taxon>
        <taxon>Lophotrochozoa</taxon>
        <taxon>Mollusca</taxon>
        <taxon>Bivalvia</taxon>
        <taxon>Autobranchia</taxon>
        <taxon>Heteroconchia</taxon>
        <taxon>Euheterodonta</taxon>
        <taxon>Imparidentia</taxon>
        <taxon>Neoheterodontei</taxon>
        <taxon>Myida</taxon>
        <taxon>Myoidea</taxon>
        <taxon>Myidae</taxon>
        <taxon>Mya</taxon>
    </lineage>
</organism>
<feature type="region of interest" description="Disordered" evidence="2">
    <location>
        <begin position="743"/>
        <end position="766"/>
    </location>
</feature>
<feature type="compositionally biased region" description="Basic and acidic residues" evidence="2">
    <location>
        <begin position="911"/>
        <end position="921"/>
    </location>
</feature>
<dbReference type="SUPFAM" id="SSF48726">
    <property type="entry name" value="Immunoglobulin"/>
    <property type="match status" value="2"/>
</dbReference>
<gene>
    <name evidence="6" type="ORF">MAR_002663</name>
</gene>
<proteinExistence type="predicted"/>
<feature type="region of interest" description="Disordered" evidence="2">
    <location>
        <begin position="1199"/>
        <end position="1265"/>
    </location>
</feature>
<keyword evidence="1" id="KW-0677">Repeat</keyword>
<keyword evidence="7" id="KW-1185">Reference proteome</keyword>
<reference evidence="6" key="1">
    <citation type="submission" date="2022-11" db="EMBL/GenBank/DDBJ databases">
        <title>Centuries of genome instability and evolution in soft-shell clam transmissible cancer (bioRxiv).</title>
        <authorList>
            <person name="Hart S.F.M."/>
            <person name="Yonemitsu M.A."/>
            <person name="Giersch R.M."/>
            <person name="Beal B.F."/>
            <person name="Arriagada G."/>
            <person name="Davis B.W."/>
            <person name="Ostrander E.A."/>
            <person name="Goff S.P."/>
            <person name="Metzger M.J."/>
        </authorList>
    </citation>
    <scope>NUCLEOTIDE SEQUENCE</scope>
    <source>
        <strain evidence="6">MELC-2E11</strain>
        <tissue evidence="6">Siphon/mantle</tissue>
    </source>
</reference>
<dbReference type="SUPFAM" id="SSF49265">
    <property type="entry name" value="Fibronectin type III"/>
    <property type="match status" value="3"/>
</dbReference>
<feature type="region of interest" description="Disordered" evidence="2">
    <location>
        <begin position="990"/>
        <end position="1052"/>
    </location>
</feature>
<dbReference type="InterPro" id="IPR003599">
    <property type="entry name" value="Ig_sub"/>
</dbReference>
<feature type="compositionally biased region" description="Basic and acidic residues" evidence="2">
    <location>
        <begin position="888"/>
        <end position="897"/>
    </location>
</feature>
<feature type="compositionally biased region" description="Low complexity" evidence="2">
    <location>
        <begin position="1159"/>
        <end position="1172"/>
    </location>
</feature>
<evidence type="ECO:0000256" key="1">
    <source>
        <dbReference type="ARBA" id="ARBA00022737"/>
    </source>
</evidence>
<dbReference type="Pfam" id="PF07679">
    <property type="entry name" value="I-set"/>
    <property type="match status" value="1"/>
</dbReference>
<dbReference type="PANTHER" id="PTHR13817:SF166">
    <property type="entry name" value="NEURONAL IGCAM-RELATED"/>
    <property type="match status" value="1"/>
</dbReference>
<dbReference type="PANTHER" id="PTHR13817">
    <property type="entry name" value="TITIN"/>
    <property type="match status" value="1"/>
</dbReference>
<evidence type="ECO:0000259" key="4">
    <source>
        <dbReference type="PROSITE" id="PS50835"/>
    </source>
</evidence>
<feature type="domain" description="Fibronectin type-III" evidence="5">
    <location>
        <begin position="635"/>
        <end position="731"/>
    </location>
</feature>
<feature type="domain" description="Fibronectin type-III" evidence="5">
    <location>
        <begin position="329"/>
        <end position="431"/>
    </location>
</feature>
<feature type="domain" description="Ig-like" evidence="4">
    <location>
        <begin position="147"/>
        <end position="255"/>
    </location>
</feature>
<dbReference type="InterPro" id="IPR036179">
    <property type="entry name" value="Ig-like_dom_sf"/>
</dbReference>
<feature type="compositionally biased region" description="Polar residues" evidence="2">
    <location>
        <begin position="1077"/>
        <end position="1125"/>
    </location>
</feature>
<dbReference type="PROSITE" id="PS50835">
    <property type="entry name" value="IG_LIKE"/>
    <property type="match status" value="2"/>
</dbReference>
<feature type="region of interest" description="Disordered" evidence="2">
    <location>
        <begin position="1076"/>
        <end position="1179"/>
    </location>
</feature>
<evidence type="ECO:0000313" key="7">
    <source>
        <dbReference type="Proteomes" id="UP001164746"/>
    </source>
</evidence>
<dbReference type="Proteomes" id="UP001164746">
    <property type="component" value="Chromosome 16"/>
</dbReference>
<name>A0ABY7G3T5_MYAAR</name>
<dbReference type="Gene3D" id="2.60.40.10">
    <property type="entry name" value="Immunoglobulins"/>
    <property type="match status" value="6"/>
</dbReference>
<feature type="compositionally biased region" description="Polar residues" evidence="2">
    <location>
        <begin position="1201"/>
        <end position="1214"/>
    </location>
</feature>
<dbReference type="Pfam" id="PF13927">
    <property type="entry name" value="Ig_3"/>
    <property type="match status" value="1"/>
</dbReference>
<protein>
    <submittedName>
        <fullName evidence="6">PRTG-like protein</fullName>
    </submittedName>
</protein>
<dbReference type="CDD" id="cd00096">
    <property type="entry name" value="Ig"/>
    <property type="match status" value="1"/>
</dbReference>
<feature type="domain" description="Fibronectin type-III" evidence="5">
    <location>
        <begin position="239"/>
        <end position="327"/>
    </location>
</feature>
<keyword evidence="3" id="KW-0812">Transmembrane</keyword>
<sequence>MKCSVTRECLCVARCYYNSPGIERKFTAEPLPQNVPRGGVARFTCQIEAVPPAIYVWERDGKPLPQNNRYFTLNSGILQITGVQADDAGLYRCYATQGSTGSQAGEVHDIESRYSQEAELIVDSGYTGAVHWTQESMDAQGRTVSTPVWTDEQTVMYGSNLQIVHTHVKQAGTYVCRAGTLAITRKLHIIRHPRPTITWLKDGVEVTKLTGTQYKIQEQERELAIVLGEVKASGYYQCVASNEAGVRFLDSRRLRVTWDPPTTGAMWYIIHYSNERTGIKAEVVSMSTNHDLGNLDPYTNYTISVTPASQNGIGVSSDQLVVTTMEEAPERPPSVTLEPHVGGLHVSWEVLPAIEAQGVITGYTIYVRKQGGQDVTEITLNGTVTSHAVNGLEPGTDYEVRAIAFTSVPYYNSPPFSLARWPWVPVTTETEGTGDFTGEEPILKLRAVNSSTLDVTWAFNAELPVSSFMLELRVLPGGRIVQSHDLSPAARAHVFYGLVESQLYEVKVRVVMTTGEETEVVQEVSLVDLPRPPVPFDVSVTLVLMTSLQVDWQVVSPSLEVSQFTVKYSRVTSPDSQNGSQPEEKFIISDVPSVLISDLQPATTYQISVRSHVDGVAGSFSPTLYAQTAPEVPSEPQNLRVQTLENGQVSVAWQPPRQPNGQIRSYTVYYTNKAVGSEQDWQRVVKNGSENRAVITVTGGNSSAKTSPDNRTLGIIIGVSIGLFCIIICVIIILLRNRCFGPPSQPEHTSSFPRSPGNHCHNNGHLPGNGNGHAHLLLDGVQAGSVPGGGIYEMAPMLPENEHSDSKGGGTGNVILTPNGAKLNGFVPLSKRNGLTNGKLPNGHMTFFPIHHQYSPDHLYSEVPECESLMAEMLGGGGTCLPHVAGDESRNHGRCEDSGSLDNIDASSNEDTLRDSRENIVVKHGTGTSEGDSGAGSYTSSDRNSTGYNITGSIGHQHPGELGEGVTHCADSGLGVPGVAMDTGHVMESAGSTDVHTSYGDSPGSGDSSRSQDLPLPHGGYPIPQLSMPGNHGYHGAGTESQRGEFTSPTMAPVSVSNHQEMHVLPLGTQIPHCHNESTSCNTSQARQTLTDSESVQGQESMNCNHVQGDRGSSTSQPSAHSTLGSGYIAPLSDTPQPASPEPGTGGYSLSQGRRRHPASNYGNAAYHANGAPPQLRQTNSSVRAINSAQEYVTGHFLEENSPTSGEQPVTSPGHQREATSAGRVDGTITSPGWSDSGEITPPSFGLPQAYIVNSPASASRHRKM</sequence>
<dbReference type="SMART" id="SM00409">
    <property type="entry name" value="IG"/>
    <property type="match status" value="2"/>
</dbReference>
<evidence type="ECO:0000259" key="5">
    <source>
        <dbReference type="PROSITE" id="PS50853"/>
    </source>
</evidence>
<dbReference type="Pfam" id="PF00041">
    <property type="entry name" value="fn3"/>
    <property type="match status" value="4"/>
</dbReference>
<dbReference type="SMART" id="SM00408">
    <property type="entry name" value="IGc2"/>
    <property type="match status" value="2"/>
</dbReference>
<dbReference type="InterPro" id="IPR013783">
    <property type="entry name" value="Ig-like_fold"/>
</dbReference>
<evidence type="ECO:0000313" key="6">
    <source>
        <dbReference type="EMBL" id="WAR29095.1"/>
    </source>
</evidence>
<dbReference type="InterPro" id="IPR013098">
    <property type="entry name" value="Ig_I-set"/>
</dbReference>
<dbReference type="EMBL" id="CP111027">
    <property type="protein sequence ID" value="WAR29095.1"/>
    <property type="molecule type" value="Genomic_DNA"/>
</dbReference>
<evidence type="ECO:0000256" key="3">
    <source>
        <dbReference type="SAM" id="Phobius"/>
    </source>
</evidence>
<feature type="domain" description="Fibronectin type-III" evidence="5">
    <location>
        <begin position="534"/>
        <end position="631"/>
    </location>
</feature>
<dbReference type="PROSITE" id="PS50853">
    <property type="entry name" value="FN3"/>
    <property type="match status" value="5"/>
</dbReference>
<feature type="domain" description="Ig-like" evidence="4">
    <location>
        <begin position="20"/>
        <end position="108"/>
    </location>
</feature>
<feature type="compositionally biased region" description="Low complexity" evidence="2">
    <location>
        <begin position="998"/>
        <end position="1013"/>
    </location>
</feature>
<dbReference type="InterPro" id="IPR050964">
    <property type="entry name" value="Striated_Muscle_Regulatory"/>
</dbReference>
<keyword evidence="3" id="KW-1133">Transmembrane helix</keyword>
<feature type="compositionally biased region" description="Polar residues" evidence="2">
    <location>
        <begin position="1039"/>
        <end position="1052"/>
    </location>
</feature>
<accession>A0ABY7G3T5</accession>
<feature type="domain" description="Fibronectin type-III" evidence="5">
    <location>
        <begin position="438"/>
        <end position="532"/>
    </location>
</feature>
<dbReference type="InterPro" id="IPR007110">
    <property type="entry name" value="Ig-like_dom"/>
</dbReference>
<keyword evidence="3" id="KW-0472">Membrane</keyword>
<feature type="transmembrane region" description="Helical" evidence="3">
    <location>
        <begin position="713"/>
        <end position="735"/>
    </location>
</feature>
<dbReference type="SMART" id="SM00060">
    <property type="entry name" value="FN3"/>
    <property type="match status" value="5"/>
</dbReference>
<feature type="compositionally biased region" description="Low complexity" evidence="2">
    <location>
        <begin position="757"/>
        <end position="766"/>
    </location>
</feature>
<dbReference type="InterPro" id="IPR003598">
    <property type="entry name" value="Ig_sub2"/>
</dbReference>
<dbReference type="InterPro" id="IPR003961">
    <property type="entry name" value="FN3_dom"/>
</dbReference>
<dbReference type="InterPro" id="IPR036116">
    <property type="entry name" value="FN3_sf"/>
</dbReference>
<evidence type="ECO:0000256" key="2">
    <source>
        <dbReference type="SAM" id="MobiDB-lite"/>
    </source>
</evidence>
<feature type="compositionally biased region" description="Polar residues" evidence="2">
    <location>
        <begin position="926"/>
        <end position="954"/>
    </location>
</feature>
<dbReference type="CDD" id="cd00063">
    <property type="entry name" value="FN3"/>
    <property type="match status" value="4"/>
</dbReference>